<evidence type="ECO:0000313" key="8">
    <source>
        <dbReference type="Proteomes" id="UP000294980"/>
    </source>
</evidence>
<keyword evidence="5" id="KW-0472">Membrane</keyword>
<dbReference type="GO" id="GO:0009247">
    <property type="term" value="P:glycolipid biosynthetic process"/>
    <property type="evidence" value="ECO:0007669"/>
    <property type="project" value="UniProtKB-ARBA"/>
</dbReference>
<gene>
    <name evidence="7" type="ORF">EV688_105252</name>
</gene>
<dbReference type="InterPro" id="IPR004960">
    <property type="entry name" value="LipA_acyltrans"/>
</dbReference>
<dbReference type="AlphaFoldDB" id="A0A4R2KY40"/>
<evidence type="ECO:0000256" key="6">
    <source>
        <dbReference type="ARBA" id="ARBA00023315"/>
    </source>
</evidence>
<dbReference type="PANTHER" id="PTHR30606">
    <property type="entry name" value="LIPID A BIOSYNTHESIS LAUROYL ACYLTRANSFERASE"/>
    <property type="match status" value="1"/>
</dbReference>
<dbReference type="PANTHER" id="PTHR30606:SF10">
    <property type="entry name" value="PHOSPHATIDYLINOSITOL MANNOSIDE ACYLTRANSFERASE"/>
    <property type="match status" value="1"/>
</dbReference>
<keyword evidence="8" id="KW-1185">Reference proteome</keyword>
<keyword evidence="4 7" id="KW-0808">Transferase</keyword>
<dbReference type="GO" id="GO:0016746">
    <property type="term" value="F:acyltransferase activity"/>
    <property type="evidence" value="ECO:0007669"/>
    <property type="project" value="UniProtKB-KW"/>
</dbReference>
<protein>
    <submittedName>
        <fullName evidence="7">KDO2-lipid IV(A) lauroyltransferase</fullName>
    </submittedName>
</protein>
<name>A0A4R2KY40_9GAMM</name>
<dbReference type="OrthoDB" id="5798399at2"/>
<evidence type="ECO:0000313" key="7">
    <source>
        <dbReference type="EMBL" id="TCO76289.1"/>
    </source>
</evidence>
<reference evidence="7 8" key="1">
    <citation type="submission" date="2019-03" db="EMBL/GenBank/DDBJ databases">
        <title>Genomic Encyclopedia of Type Strains, Phase IV (KMG-IV): sequencing the most valuable type-strain genomes for metagenomic binning, comparative biology and taxonomic classification.</title>
        <authorList>
            <person name="Goeker M."/>
        </authorList>
    </citation>
    <scope>NUCLEOTIDE SEQUENCE [LARGE SCALE GENOMIC DNA]</scope>
    <source>
        <strain evidence="7 8">DSM 23344</strain>
    </source>
</reference>
<comment type="subcellular location">
    <subcellularLocation>
        <location evidence="1">Cell inner membrane</location>
    </subcellularLocation>
</comment>
<dbReference type="RefSeq" id="WP_117315320.1">
    <property type="nucleotide sequence ID" value="NZ_QQSW01000003.1"/>
</dbReference>
<evidence type="ECO:0000256" key="5">
    <source>
        <dbReference type="ARBA" id="ARBA00023136"/>
    </source>
</evidence>
<accession>A0A4R2KY40</accession>
<evidence type="ECO:0000256" key="2">
    <source>
        <dbReference type="ARBA" id="ARBA00022475"/>
    </source>
</evidence>
<evidence type="ECO:0000256" key="1">
    <source>
        <dbReference type="ARBA" id="ARBA00004533"/>
    </source>
</evidence>
<evidence type="ECO:0000256" key="3">
    <source>
        <dbReference type="ARBA" id="ARBA00022519"/>
    </source>
</evidence>
<evidence type="ECO:0000256" key="4">
    <source>
        <dbReference type="ARBA" id="ARBA00022679"/>
    </source>
</evidence>
<dbReference type="Proteomes" id="UP000294980">
    <property type="component" value="Unassembled WGS sequence"/>
</dbReference>
<keyword evidence="3" id="KW-0997">Cell inner membrane</keyword>
<dbReference type="Pfam" id="PF03279">
    <property type="entry name" value="Lip_A_acyltrans"/>
    <property type="match status" value="1"/>
</dbReference>
<dbReference type="CDD" id="cd07984">
    <property type="entry name" value="LPLAT_LABLAT-like"/>
    <property type="match status" value="1"/>
</dbReference>
<dbReference type="EMBL" id="SLWX01000005">
    <property type="protein sequence ID" value="TCO76289.1"/>
    <property type="molecule type" value="Genomic_DNA"/>
</dbReference>
<sequence>MAQYYLIPKSLATRYPPLGRLAQQIEARFFQALFWGVQRLSPERATQVARALFGRFGPLSEKARKADANLAIAFPERDARWRRDTVREIFRSLGESAAELIKLEQIWQEREQRIQFSIDPQAQAAMDRGQPMVFVCAHVGAWQLTNLIARHAGLTISTVIAPESNPLMHRSLQRLRSAFGVGLIPTDAGVRPLIRELKAGHCIGLATDTRLNTGTLLPFFGREALTNTTAARLALSTGAALVPIHCERLGAARFRVQVLAPLWSPAHLSGASSADETAAATATDASTLSLGINRQFEDWIRATPGQWICLKRRWPKAHRL</sequence>
<keyword evidence="2" id="KW-1003">Cell membrane</keyword>
<keyword evidence="6" id="KW-0012">Acyltransferase</keyword>
<comment type="caution">
    <text evidence="7">The sequence shown here is derived from an EMBL/GenBank/DDBJ whole genome shotgun (WGS) entry which is preliminary data.</text>
</comment>
<organism evidence="7 8">
    <name type="scientific">Chromatocurvus halotolerans</name>
    <dbReference type="NCBI Taxonomy" id="1132028"/>
    <lineage>
        <taxon>Bacteria</taxon>
        <taxon>Pseudomonadati</taxon>
        <taxon>Pseudomonadota</taxon>
        <taxon>Gammaproteobacteria</taxon>
        <taxon>Cellvibrionales</taxon>
        <taxon>Halieaceae</taxon>
        <taxon>Chromatocurvus</taxon>
    </lineage>
</organism>
<proteinExistence type="predicted"/>
<dbReference type="GO" id="GO:0005886">
    <property type="term" value="C:plasma membrane"/>
    <property type="evidence" value="ECO:0007669"/>
    <property type="project" value="UniProtKB-SubCell"/>
</dbReference>